<protein>
    <submittedName>
        <fullName evidence="1">Gamma-glutamyl-gamma-aminobutyrate hydrolase family protein</fullName>
    </submittedName>
</protein>
<dbReference type="AlphaFoldDB" id="A0A845MJN6"/>
<dbReference type="GO" id="GO:0006598">
    <property type="term" value="P:polyamine catabolic process"/>
    <property type="evidence" value="ECO:0007669"/>
    <property type="project" value="TreeGrafter"/>
</dbReference>
<accession>A0A845MJN6</accession>
<dbReference type="Proteomes" id="UP000445696">
    <property type="component" value="Unassembled WGS sequence"/>
</dbReference>
<evidence type="ECO:0000313" key="1">
    <source>
        <dbReference type="EMBL" id="MZR23516.1"/>
    </source>
</evidence>
<gene>
    <name evidence="1" type="ORF">GQF03_14350</name>
</gene>
<dbReference type="RefSeq" id="WP_161339980.1">
    <property type="nucleotide sequence ID" value="NZ_JBHSDG010000003.1"/>
</dbReference>
<dbReference type="GO" id="GO:0033969">
    <property type="term" value="F:gamma-glutamyl-gamma-aminobutyrate hydrolase activity"/>
    <property type="evidence" value="ECO:0007669"/>
    <property type="project" value="TreeGrafter"/>
</dbReference>
<dbReference type="CDD" id="cd01745">
    <property type="entry name" value="GATase1_2"/>
    <property type="match status" value="1"/>
</dbReference>
<dbReference type="InterPro" id="IPR029062">
    <property type="entry name" value="Class_I_gatase-like"/>
</dbReference>
<proteinExistence type="predicted"/>
<dbReference type="OrthoDB" id="9813383at2"/>
<comment type="caution">
    <text evidence="1">The sequence shown here is derived from an EMBL/GenBank/DDBJ whole genome shotgun (WGS) entry which is preliminary data.</text>
</comment>
<dbReference type="Pfam" id="PF07722">
    <property type="entry name" value="Peptidase_C26"/>
    <property type="match status" value="1"/>
</dbReference>
<dbReference type="InterPro" id="IPR044668">
    <property type="entry name" value="PuuD-like"/>
</dbReference>
<dbReference type="PROSITE" id="PS51273">
    <property type="entry name" value="GATASE_TYPE_1"/>
    <property type="match status" value="1"/>
</dbReference>
<keyword evidence="1" id="KW-0378">Hydrolase</keyword>
<organism evidence="1 2">
    <name type="scientific">Sneathiella chungangensis</name>
    <dbReference type="NCBI Taxonomy" id="1418234"/>
    <lineage>
        <taxon>Bacteria</taxon>
        <taxon>Pseudomonadati</taxon>
        <taxon>Pseudomonadota</taxon>
        <taxon>Alphaproteobacteria</taxon>
        <taxon>Sneathiellales</taxon>
        <taxon>Sneathiellaceae</taxon>
        <taxon>Sneathiella</taxon>
    </lineage>
</organism>
<evidence type="ECO:0000313" key="2">
    <source>
        <dbReference type="Proteomes" id="UP000445696"/>
    </source>
</evidence>
<dbReference type="PANTHER" id="PTHR43235:SF1">
    <property type="entry name" value="GLUTAMINE AMIDOTRANSFERASE PB2B2.05-RELATED"/>
    <property type="match status" value="1"/>
</dbReference>
<dbReference type="EMBL" id="WTVA01000015">
    <property type="protein sequence ID" value="MZR23516.1"/>
    <property type="molecule type" value="Genomic_DNA"/>
</dbReference>
<reference evidence="1 2" key="1">
    <citation type="journal article" date="2014" name="Int. J. Syst. Evol. Microbiol.">
        <title>Sneathiella chungangensis sp. nov., isolated from a marine sand, and emended description of the genus Sneathiella.</title>
        <authorList>
            <person name="Siamphan C."/>
            <person name="Kim H."/>
            <person name="Lee J.S."/>
            <person name="Kim W."/>
        </authorList>
    </citation>
    <scope>NUCLEOTIDE SEQUENCE [LARGE SCALE GENOMIC DNA]</scope>
    <source>
        <strain evidence="1 2">KCTC 32476</strain>
    </source>
</reference>
<dbReference type="SUPFAM" id="SSF52317">
    <property type="entry name" value="Class I glutamine amidotransferase-like"/>
    <property type="match status" value="1"/>
</dbReference>
<dbReference type="GO" id="GO:0005829">
    <property type="term" value="C:cytosol"/>
    <property type="evidence" value="ECO:0007669"/>
    <property type="project" value="TreeGrafter"/>
</dbReference>
<dbReference type="PANTHER" id="PTHR43235">
    <property type="entry name" value="GLUTAMINE AMIDOTRANSFERASE PB2B2.05-RELATED"/>
    <property type="match status" value="1"/>
</dbReference>
<dbReference type="Gene3D" id="3.40.50.880">
    <property type="match status" value="1"/>
</dbReference>
<name>A0A845MJN6_9PROT</name>
<keyword evidence="2" id="KW-1185">Reference proteome</keyword>
<sequence>MSIPVIGITLDSEDPGGYSNMPWYALRQNYADVIVASGGLPFALPHEPDRVGDYVNKLDGLVVTGGAFDVDPSLFGATTRHETVVTKDRRTLFEKTITEAMLAANKPVLGICGGQQLLHVILGGTLIQHIPDEVENALAHEQPNPRTEAGHDVIVTRGTLLHKIVGADRLAVNSAHHQAAKDISDNIVVNAVAEDGVIEGIEDNRYRFCLGVQWHPEYLISQGDRLIIDAIISTSAA</sequence>
<dbReference type="InterPro" id="IPR011697">
    <property type="entry name" value="Peptidase_C26"/>
</dbReference>